<accession>A0A171DQB0</accession>
<dbReference type="Pfam" id="PF19758">
    <property type="entry name" value="DUF6245"/>
    <property type="match status" value="1"/>
</dbReference>
<evidence type="ECO:0000313" key="1">
    <source>
        <dbReference type="EMBL" id="GAT71246.1"/>
    </source>
</evidence>
<protein>
    <submittedName>
        <fullName evidence="1">Uncharacterized protein</fullName>
    </submittedName>
</protein>
<gene>
    <name evidence="1" type="ORF">PS9374_06937</name>
</gene>
<comment type="caution">
    <text evidence="1">The sequence shown here is derived from an EMBL/GenBank/DDBJ whole genome shotgun (WGS) entry which is preliminary data.</text>
</comment>
<organism evidence="1 2">
    <name type="scientific">Planomonospora sphaerica</name>
    <dbReference type="NCBI Taxonomy" id="161355"/>
    <lineage>
        <taxon>Bacteria</taxon>
        <taxon>Bacillati</taxon>
        <taxon>Actinomycetota</taxon>
        <taxon>Actinomycetes</taxon>
        <taxon>Streptosporangiales</taxon>
        <taxon>Streptosporangiaceae</taxon>
        <taxon>Planomonospora</taxon>
    </lineage>
</organism>
<reference evidence="1 2" key="1">
    <citation type="journal article" date="2016" name="Genome Announc.">
        <title>Draft Genome Sequence of Planomonospora sphaerica JCM9374, a Rare Actinomycete.</title>
        <authorList>
            <person name="Dohra H."/>
            <person name="Suzuki T."/>
            <person name="Inoue Y."/>
            <person name="Kodani S."/>
        </authorList>
    </citation>
    <scope>NUCLEOTIDE SEQUENCE [LARGE SCALE GENOMIC DNA]</scope>
    <source>
        <strain evidence="1 2">JCM 9374</strain>
    </source>
</reference>
<dbReference type="EMBL" id="BDCX01000023">
    <property type="protein sequence ID" value="GAT71246.1"/>
    <property type="molecule type" value="Genomic_DNA"/>
</dbReference>
<dbReference type="Proteomes" id="UP000077701">
    <property type="component" value="Unassembled WGS sequence"/>
</dbReference>
<dbReference type="AlphaFoldDB" id="A0A171DQB0"/>
<evidence type="ECO:0000313" key="2">
    <source>
        <dbReference type="Proteomes" id="UP000077701"/>
    </source>
</evidence>
<keyword evidence="2" id="KW-1185">Reference proteome</keyword>
<dbReference type="InterPro" id="IPR046212">
    <property type="entry name" value="DUF6245"/>
</dbReference>
<sequence length="160" mass="16419">MAEHEAGSARSGGMVSYRMHLANALLGAVQVEAMLAEIGAAGLEELEAAHAQQPATAGVDGDPERLTAFLRWQASRVAGPLRLLAQGPSTGPIPLAAAHTAEGLQRLLGVIGAGQVPSVGAVAAHVAELERARACLVDAIGNVDILLQMLNRLSAMFGED</sequence>
<name>A0A171DQB0_9ACTN</name>
<dbReference type="OrthoDB" id="5180907at2"/>
<proteinExistence type="predicted"/>
<reference evidence="2" key="2">
    <citation type="submission" date="2016-04" db="EMBL/GenBank/DDBJ databases">
        <title>Planomonospora sphaerica JCM9374 whole genome shotgun sequence.</title>
        <authorList>
            <person name="Suzuki T."/>
            <person name="Dohra H."/>
            <person name="Kodani S."/>
        </authorList>
    </citation>
    <scope>NUCLEOTIDE SEQUENCE [LARGE SCALE GENOMIC DNA]</scope>
    <source>
        <strain evidence="2">JCM 9374</strain>
    </source>
</reference>